<dbReference type="AlphaFoldDB" id="A0A6V8MK94"/>
<organism evidence="2 3">
    <name type="scientific">Geomonas silvestris</name>
    <dbReference type="NCBI Taxonomy" id="2740184"/>
    <lineage>
        <taxon>Bacteria</taxon>
        <taxon>Pseudomonadati</taxon>
        <taxon>Thermodesulfobacteriota</taxon>
        <taxon>Desulfuromonadia</taxon>
        <taxon>Geobacterales</taxon>
        <taxon>Geobacteraceae</taxon>
        <taxon>Geomonas</taxon>
    </lineage>
</organism>
<reference evidence="3" key="1">
    <citation type="submission" date="2020-06" db="EMBL/GenBank/DDBJ databases">
        <title>Draft genomic sequence of Geomonas sp. Red330.</title>
        <authorList>
            <person name="Itoh H."/>
            <person name="Zhenxing X."/>
            <person name="Ushijima N."/>
            <person name="Masuda Y."/>
            <person name="Shiratori Y."/>
            <person name="Senoo K."/>
        </authorList>
    </citation>
    <scope>NUCLEOTIDE SEQUENCE [LARGE SCALE GENOMIC DNA]</scope>
    <source>
        <strain evidence="3">Red330</strain>
    </source>
</reference>
<dbReference type="CDD" id="cd05399">
    <property type="entry name" value="NT_Rel-Spo_like"/>
    <property type="match status" value="1"/>
</dbReference>
<dbReference type="InterPro" id="IPR043519">
    <property type="entry name" value="NT_sf"/>
</dbReference>
<name>A0A6V8MK94_9BACT</name>
<keyword evidence="3" id="KW-1185">Reference proteome</keyword>
<dbReference type="GO" id="GO:0015969">
    <property type="term" value="P:guanosine tetraphosphate metabolic process"/>
    <property type="evidence" value="ECO:0007669"/>
    <property type="project" value="InterPro"/>
</dbReference>
<dbReference type="SMART" id="SM00954">
    <property type="entry name" value="RelA_SpoT"/>
    <property type="match status" value="1"/>
</dbReference>
<sequence length="369" mass="42318">MASIDFETEKKAFADFYQANRKQLVAAKNSYMDAIRALIKQSEVGVVTKIEGRIKEEEECIRKFQRKYQSKVEADEQPYRISDFISDLIGIRIVCLYEDQVPMVSELLQRYFVTLNVTDKTSAVESTEDSFGYKGLHLDLALPPEPDGLLKGMPHLVLSFEVQIRSLIQDAWSRLDHMIKYKKSIPVDLKRRINVLAALFELADREFKEIRNATVDLMQQATVTPIDELPESLPGVPESGSAAGSKLVNAFNFLPIASHFFRDFEFEDAKIDDFVQDILELNGSFRKADLHRCLNENLKTVREYRDFVRAENPEKGFSAYTSIRHCLYLYDPEQFQRILSRRTRDRFASWLKSTTCSAARTVGPAAPDC</sequence>
<comment type="caution">
    <text evidence="2">The sequence shown here is derived from an EMBL/GenBank/DDBJ whole genome shotgun (WGS) entry which is preliminary data.</text>
</comment>
<dbReference type="PANTHER" id="PTHR41773">
    <property type="entry name" value="GTP PYROPHOSPHATASE-RELATED"/>
    <property type="match status" value="1"/>
</dbReference>
<dbReference type="EMBL" id="BLXX01000007">
    <property type="protein sequence ID" value="GFO60119.1"/>
    <property type="molecule type" value="Genomic_DNA"/>
</dbReference>
<proteinExistence type="predicted"/>
<dbReference type="SUPFAM" id="SSF81301">
    <property type="entry name" value="Nucleotidyltransferase"/>
    <property type="match status" value="1"/>
</dbReference>
<protein>
    <submittedName>
        <fullName evidence="2">(P)ppGpp synthetase</fullName>
    </submittedName>
</protein>
<evidence type="ECO:0000313" key="2">
    <source>
        <dbReference type="EMBL" id="GFO60119.1"/>
    </source>
</evidence>
<evidence type="ECO:0000259" key="1">
    <source>
        <dbReference type="SMART" id="SM00954"/>
    </source>
</evidence>
<gene>
    <name evidence="2" type="ORF">GMST_24440</name>
</gene>
<accession>A0A6V8MK94</accession>
<dbReference type="Gene3D" id="3.30.460.10">
    <property type="entry name" value="Beta Polymerase, domain 2"/>
    <property type="match status" value="1"/>
</dbReference>
<dbReference type="Proteomes" id="UP000556026">
    <property type="component" value="Unassembled WGS sequence"/>
</dbReference>
<dbReference type="RefSeq" id="WP_183354943.1">
    <property type="nucleotide sequence ID" value="NZ_BLXX01000007.1"/>
</dbReference>
<dbReference type="Pfam" id="PF04607">
    <property type="entry name" value="RelA_SpoT"/>
    <property type="match status" value="1"/>
</dbReference>
<dbReference type="InterPro" id="IPR007685">
    <property type="entry name" value="RelA_SpoT"/>
</dbReference>
<dbReference type="PANTHER" id="PTHR41773:SF1">
    <property type="entry name" value="RELA_SPOT DOMAIN-CONTAINING PROTEIN"/>
    <property type="match status" value="1"/>
</dbReference>
<dbReference type="Gene3D" id="1.10.287.860">
    <property type="entry name" value="Nucleotidyltransferase"/>
    <property type="match status" value="1"/>
</dbReference>
<evidence type="ECO:0000313" key="3">
    <source>
        <dbReference type="Proteomes" id="UP000556026"/>
    </source>
</evidence>
<feature type="domain" description="RelA/SpoT" evidence="1">
    <location>
        <begin position="52"/>
        <end position="187"/>
    </location>
</feature>